<feature type="domain" description="Glycosyltransferase 2-like" evidence="2">
    <location>
        <begin position="586"/>
        <end position="698"/>
    </location>
</feature>
<feature type="compositionally biased region" description="Basic residues" evidence="1">
    <location>
        <begin position="45"/>
        <end position="59"/>
    </location>
</feature>
<dbReference type="InterPro" id="IPR001173">
    <property type="entry name" value="Glyco_trans_2-like"/>
</dbReference>
<dbReference type="EMBL" id="VWPL01000009">
    <property type="protein sequence ID" value="KAA5602078.1"/>
    <property type="molecule type" value="Genomic_DNA"/>
</dbReference>
<evidence type="ECO:0000313" key="3">
    <source>
        <dbReference type="EMBL" id="KAA5602078.1"/>
    </source>
</evidence>
<accession>A0A5M6I2P8</accession>
<feature type="compositionally biased region" description="Basic and acidic residues" evidence="1">
    <location>
        <begin position="1"/>
        <end position="23"/>
    </location>
</feature>
<dbReference type="SUPFAM" id="SSF53448">
    <property type="entry name" value="Nucleotide-diphospho-sugar transferases"/>
    <property type="match status" value="1"/>
</dbReference>
<organism evidence="3 4">
    <name type="scientific">Blastochloris sulfoviridis</name>
    <dbReference type="NCBI Taxonomy" id="50712"/>
    <lineage>
        <taxon>Bacteria</taxon>
        <taxon>Pseudomonadati</taxon>
        <taxon>Pseudomonadota</taxon>
        <taxon>Alphaproteobacteria</taxon>
        <taxon>Hyphomicrobiales</taxon>
        <taxon>Blastochloridaceae</taxon>
        <taxon>Blastochloris</taxon>
    </lineage>
</organism>
<reference evidence="3 4" key="1">
    <citation type="submission" date="2019-09" db="EMBL/GenBank/DDBJ databases">
        <title>Draft Whole-Genome sequence of Blastochloris sulfoviridis DSM 729.</title>
        <authorList>
            <person name="Meyer T.E."/>
            <person name="Kyndt J.A."/>
        </authorList>
    </citation>
    <scope>NUCLEOTIDE SEQUENCE [LARGE SCALE GENOMIC DNA]</scope>
    <source>
        <strain evidence="3 4">DSM 729</strain>
    </source>
</reference>
<keyword evidence="4" id="KW-1185">Reference proteome</keyword>
<evidence type="ECO:0000259" key="2">
    <source>
        <dbReference type="Pfam" id="PF00535"/>
    </source>
</evidence>
<feature type="region of interest" description="Disordered" evidence="1">
    <location>
        <begin position="1"/>
        <end position="85"/>
    </location>
</feature>
<dbReference type="Pfam" id="PF00535">
    <property type="entry name" value="Glycos_transf_2"/>
    <property type="match status" value="1"/>
</dbReference>
<dbReference type="Gene3D" id="3.90.550.10">
    <property type="entry name" value="Spore Coat Polysaccharide Biosynthesis Protein SpsA, Chain A"/>
    <property type="match status" value="1"/>
</dbReference>
<evidence type="ECO:0000256" key="1">
    <source>
        <dbReference type="SAM" id="MobiDB-lite"/>
    </source>
</evidence>
<comment type="caution">
    <text evidence="3">The sequence shown here is derived from an EMBL/GenBank/DDBJ whole genome shotgun (WGS) entry which is preliminary data.</text>
</comment>
<dbReference type="PANTHER" id="PTHR43179">
    <property type="entry name" value="RHAMNOSYLTRANSFERASE WBBL"/>
    <property type="match status" value="1"/>
</dbReference>
<dbReference type="AlphaFoldDB" id="A0A5M6I2P8"/>
<dbReference type="GO" id="GO:0016740">
    <property type="term" value="F:transferase activity"/>
    <property type="evidence" value="ECO:0007669"/>
    <property type="project" value="UniProtKB-KW"/>
</dbReference>
<gene>
    <name evidence="3" type="ORF">F1193_06825</name>
</gene>
<keyword evidence="3" id="KW-0808">Transferase</keyword>
<dbReference type="OrthoDB" id="9783791at2"/>
<name>A0A5M6I2P8_9HYPH</name>
<dbReference type="InterPro" id="IPR029044">
    <property type="entry name" value="Nucleotide-diphossugar_trans"/>
</dbReference>
<evidence type="ECO:0000313" key="4">
    <source>
        <dbReference type="Proteomes" id="UP000323886"/>
    </source>
</evidence>
<sequence>MAAGRRDDRTHRGRAGADLDRALRYRRRGRGVGGAAVRPSAGSRSARRRLPARRLRLVGRGREKPQGAEPPRPRSGRRPFGNRNPPEALVAVMTARRRRPPTEQPAGFDTAFVRDGAATFAGHAFDPADPARRLVLDILVDGVGFATLRADRFVPHLAARGLGDGCCGFALDLDREVLATAGMVEARIANTGAPVGAPIALDAAPAANDSAPRGAGQIRWAGGLRFQGWVAGEADGVCVDILVNGERIDRVAATGWGESGADPDDARLTRTFDVHLPARFADGRVRRVTAVHENGTTLEGSPAAFVAFADGLARTLEALGDLDSERLRGEMFDRLMPASWPMAGLADWRTRFSPPEPCAIDVEIAVVMVGPGDAEKTQASLERQRHAAWVAAAMPAAEAQAQFDPALVHDLLADDAADSELVLFCLAGTRLDDFALARIADAFAAFPDADAAYGDFDLADDDGRPWPVVLPAFDNERLLEQGYGAHLFALHRDVALDALEAGAANLYALALFAAGQNGDSAKTVHIPGSLGEVPQIARHTAEPLLAAATKAHLEAQGIDAQVQRAHGVLLPAVAVRRARPEGRVTLAVPSRNRGRMLRRAALSLRAGLDAVGGDLIIVDNDSTDTETLSLLAELEGEGAHVLRVPGPFGWAHLVNRAAATTKTEFLCVADDAVEAADDRWLDEMLRRMADPGIAAVGPLLLSPGGLVRHAGCVLGPGFDVADAFRGQLGTDAGYGDLLKVAHEVSALSASCLLTRRAAFEAVGGMDESRFPRVYPTVDYCLKLRAQGGRIVLTPRARLIDHRTEGRDTTPGSVLAPQHAREQRALRARWGEALVADPCYSPLLGLDGTPFSALAWPPRSFAPRLNFSPPPVAVPPGW</sequence>
<feature type="compositionally biased region" description="Low complexity" evidence="1">
    <location>
        <begin position="35"/>
        <end position="44"/>
    </location>
</feature>
<dbReference type="Proteomes" id="UP000323886">
    <property type="component" value="Unassembled WGS sequence"/>
</dbReference>
<proteinExistence type="predicted"/>
<dbReference type="PANTHER" id="PTHR43179:SF7">
    <property type="entry name" value="RHAMNOSYLTRANSFERASE WBBL"/>
    <property type="match status" value="1"/>
</dbReference>
<protein>
    <submittedName>
        <fullName evidence="3">Glycosyltransferase</fullName>
    </submittedName>
</protein>